<protein>
    <submittedName>
        <fullName evidence="1">Uncharacterized protein</fullName>
    </submittedName>
</protein>
<keyword evidence="2" id="KW-1185">Reference proteome</keyword>
<evidence type="ECO:0000313" key="2">
    <source>
        <dbReference type="Proteomes" id="UP000317155"/>
    </source>
</evidence>
<reference evidence="1 2" key="1">
    <citation type="submission" date="2019-07" db="EMBL/GenBank/DDBJ databases">
        <title>Insights of Desulfuromonas acetexigens electromicrobiology.</title>
        <authorList>
            <person name="Katuri K."/>
            <person name="Sapireddy V."/>
            <person name="Shaw D.R."/>
            <person name="Saikaly P."/>
        </authorList>
    </citation>
    <scope>NUCLEOTIDE SEQUENCE [LARGE SCALE GENOMIC DNA]</scope>
    <source>
        <strain evidence="1 2">2873</strain>
    </source>
</reference>
<accession>A0A550JHN0</accession>
<sequence>MHYEVPNSAHRHLGLGAWVEIIEAYDLREETNAIHVAAMRVGSQTIACGDRSKSFDKPLRPHEGQIIAIERQSDRTLFQIHL</sequence>
<comment type="caution">
    <text evidence="1">The sequence shown here is derived from an EMBL/GenBank/DDBJ whole genome shotgun (WGS) entry which is preliminary data.</text>
</comment>
<evidence type="ECO:0000313" key="1">
    <source>
        <dbReference type="EMBL" id="TRO82704.1"/>
    </source>
</evidence>
<dbReference type="Proteomes" id="UP000317155">
    <property type="component" value="Unassembled WGS sequence"/>
</dbReference>
<proteinExistence type="predicted"/>
<organism evidence="1 2">
    <name type="scientific">Trichloromonas acetexigens</name>
    <dbReference type="NCBI Taxonomy" id="38815"/>
    <lineage>
        <taxon>Bacteria</taxon>
        <taxon>Pseudomonadati</taxon>
        <taxon>Thermodesulfobacteriota</taxon>
        <taxon>Desulfuromonadia</taxon>
        <taxon>Desulfuromonadales</taxon>
        <taxon>Trichloromonadaceae</taxon>
        <taxon>Trichloromonas</taxon>
    </lineage>
</organism>
<dbReference type="RefSeq" id="WP_092056940.1">
    <property type="nucleotide sequence ID" value="NZ_FOJJ01000023.1"/>
</dbReference>
<dbReference type="EMBL" id="VJVV01000003">
    <property type="protein sequence ID" value="TRO82704.1"/>
    <property type="molecule type" value="Genomic_DNA"/>
</dbReference>
<name>A0A550JHN0_9BACT</name>
<gene>
    <name evidence="1" type="ORF">FL622_05845</name>
</gene>
<dbReference type="AlphaFoldDB" id="A0A550JHN0"/>